<evidence type="ECO:0000256" key="17">
    <source>
        <dbReference type="ARBA" id="ARBA00023201"/>
    </source>
</evidence>
<feature type="compositionally biased region" description="Polar residues" evidence="25">
    <location>
        <begin position="625"/>
        <end position="634"/>
    </location>
</feature>
<evidence type="ECO:0000256" key="23">
    <source>
        <dbReference type="ARBA" id="ARBA00050031"/>
    </source>
</evidence>
<evidence type="ECO:0000256" key="6">
    <source>
        <dbReference type="ARBA" id="ARBA00022461"/>
    </source>
</evidence>
<evidence type="ECO:0000256" key="26">
    <source>
        <dbReference type="SAM" id="Phobius"/>
    </source>
</evidence>
<evidence type="ECO:0000256" key="5">
    <source>
        <dbReference type="ARBA" id="ARBA00022448"/>
    </source>
</evidence>
<feature type="region of interest" description="Disordered" evidence="25">
    <location>
        <begin position="554"/>
        <end position="589"/>
    </location>
</feature>
<evidence type="ECO:0000256" key="1">
    <source>
        <dbReference type="ARBA" id="ARBA00004218"/>
    </source>
</evidence>
<evidence type="ECO:0000256" key="22">
    <source>
        <dbReference type="ARBA" id="ARBA00037944"/>
    </source>
</evidence>
<keyword evidence="10" id="KW-0282">Flagellum</keyword>
<evidence type="ECO:0000256" key="11">
    <source>
        <dbReference type="ARBA" id="ARBA00022989"/>
    </source>
</evidence>
<feature type="compositionally biased region" description="Low complexity" evidence="25">
    <location>
        <begin position="635"/>
        <end position="652"/>
    </location>
</feature>
<keyword evidence="12" id="KW-0915">Sodium</keyword>
<dbReference type="Gene3D" id="2.60.470.10">
    <property type="entry name" value="Acid-sensing ion channels like domains"/>
    <property type="match status" value="1"/>
</dbReference>
<evidence type="ECO:0000256" key="8">
    <source>
        <dbReference type="ARBA" id="ARBA00022490"/>
    </source>
</evidence>
<dbReference type="GO" id="GO:0016324">
    <property type="term" value="C:apical plasma membrane"/>
    <property type="evidence" value="ECO:0007669"/>
    <property type="project" value="UniProtKB-SubCell"/>
</dbReference>
<comment type="similarity">
    <text evidence="22">Belongs to the amiloride-sensitive sodium channel (TC 1.A.6) family. SCNN1A subfamily.</text>
</comment>
<dbReference type="NCBIfam" id="TIGR00859">
    <property type="entry name" value="ENaC"/>
    <property type="match status" value="1"/>
</dbReference>
<evidence type="ECO:0000256" key="15">
    <source>
        <dbReference type="ARBA" id="ARBA00023136"/>
    </source>
</evidence>
<dbReference type="Gene3D" id="1.10.287.770">
    <property type="entry name" value="YojJ-like"/>
    <property type="match status" value="1"/>
</dbReference>
<keyword evidence="13" id="KW-0406">Ion transport</keyword>
<dbReference type="GO" id="GO:0001669">
    <property type="term" value="C:acrosomal vesicle"/>
    <property type="evidence" value="ECO:0007669"/>
    <property type="project" value="UniProtKB-SubCell"/>
</dbReference>
<keyword evidence="17" id="KW-0739">Sodium transport</keyword>
<evidence type="ECO:0000256" key="12">
    <source>
        <dbReference type="ARBA" id="ARBA00023053"/>
    </source>
</evidence>
<keyword evidence="11 26" id="KW-1133">Transmembrane helix</keyword>
<sequence length="652" mass="73526">MPNKEENAENGKKKEGLFEFYDSFQELFEFFCINTTIHGTIRMVCSKHNNMKTAFWTILFIATFGIMYWQFGLLLDQYYSFPVSITMAVNYDKLVFPAVTVCTLNPYRYNAVSTELANLDCYTEQLLSTLYHYTPANSNQSACNNTSNKQDSNNKYIPLEFLTYNDTQSGYPFKGTTNGSSSFNNSEFYRVGFKVCNDTDGVCFYQIYSSGVDALREWYKYQYVNIMGNAPLSTYQEDNPQISNFVYACEFNKISCGSGNYTQFNHPQYGSCYTFNDGDDNNPWISFSPGVESGLSLVLRTEQNDFLPYLSNVAGARVMVHDQNQPVFMEDSGFDIRPGVETSIGIKKEIISRLGGVYGNCTADGSDINVENLYNSDYTQQACIRSCFQATIVERCGCGYYFYPLPAGATYCTNTKHRGWGYCYYKLYKAFAADELGCFKRCPKPCIVAEYVKTAGYSKWPSSSSETWIAKVLSQESPYSTSARKVIAKLNIYFYELSYKTTGESPSFNVVTLLSNMGSQWSLWFGSSVLSVVEMGELVIDLIAVGIIVLRRRQREKTKATDDTEDNSPSETYVHPRQENSDNEHRERAPNRIEVVAEISPPPAYDSLELDTPVACSADCSCTRRMSQTSIKSHTSNSSNTEESTSEGPTAL</sequence>
<evidence type="ECO:0000256" key="4">
    <source>
        <dbReference type="ARBA" id="ARBA00004463"/>
    </source>
</evidence>
<organism evidence="27">
    <name type="scientific">Protopterus annectens</name>
    <name type="common">African lungfish</name>
    <dbReference type="NCBI Taxonomy" id="7888"/>
    <lineage>
        <taxon>Eukaryota</taxon>
        <taxon>Metazoa</taxon>
        <taxon>Chordata</taxon>
        <taxon>Craniata</taxon>
        <taxon>Vertebrata</taxon>
        <taxon>Euteleostomi</taxon>
        <taxon>Dipnomorpha</taxon>
        <taxon>Ceratodontiformes</taxon>
        <taxon>Lepidosirenoidei</taxon>
        <taxon>Protopteridae</taxon>
        <taxon>Protopterus</taxon>
    </lineage>
</organism>
<comment type="subcellular location">
    <subcellularLocation>
        <location evidence="3">Apical cell membrane</location>
        <topology evidence="3">Multi-pass membrane protein</topology>
    </subcellularLocation>
    <subcellularLocation>
        <location evidence="2">Cell projection</location>
        <location evidence="2">Cilium</location>
        <location evidence="2">Flagellum</location>
    </subcellularLocation>
    <subcellularLocation>
        <location evidence="4">Cytoplasmic granule</location>
    </subcellularLocation>
    <subcellularLocation>
        <location evidence="1">Cytoplasmic vesicle</location>
        <location evidence="1">Secretory vesicle</location>
        <location evidence="1">Acrosome</location>
    </subcellularLocation>
</comment>
<dbReference type="PROSITE" id="PS01206">
    <property type="entry name" value="ASC"/>
    <property type="match status" value="1"/>
</dbReference>
<dbReference type="AlphaFoldDB" id="W0SAC9"/>
<evidence type="ECO:0000256" key="16">
    <source>
        <dbReference type="ARBA" id="ARBA00023157"/>
    </source>
</evidence>
<keyword evidence="20" id="KW-0968">Cytoplasmic vesicle</keyword>
<dbReference type="InterPro" id="IPR004724">
    <property type="entry name" value="ENaC_chordates"/>
</dbReference>
<dbReference type="GO" id="GO:0031514">
    <property type="term" value="C:motile cilium"/>
    <property type="evidence" value="ECO:0007669"/>
    <property type="project" value="UniProtKB-SubCell"/>
</dbReference>
<evidence type="ECO:0000256" key="19">
    <source>
        <dbReference type="ARBA" id="ARBA00023303"/>
    </source>
</evidence>
<evidence type="ECO:0000256" key="7">
    <source>
        <dbReference type="ARBA" id="ARBA00022475"/>
    </source>
</evidence>
<keyword evidence="19 27" id="KW-0407">Ion channel</keyword>
<evidence type="ECO:0000256" key="14">
    <source>
        <dbReference type="ARBA" id="ARBA00023069"/>
    </source>
</evidence>
<keyword evidence="6" id="KW-0894">Sodium channel</keyword>
<evidence type="ECO:0000256" key="24">
    <source>
        <dbReference type="ARBA" id="ARBA00050051"/>
    </source>
</evidence>
<evidence type="ECO:0000256" key="2">
    <source>
        <dbReference type="ARBA" id="ARBA00004230"/>
    </source>
</evidence>
<gene>
    <name evidence="27" type="primary">ENaC alpha</name>
</gene>
<keyword evidence="9 26" id="KW-0812">Transmembrane</keyword>
<name>W0SAC9_PROAN</name>
<keyword evidence="14" id="KW-0969">Cilium</keyword>
<keyword evidence="18" id="KW-0966">Cell projection</keyword>
<evidence type="ECO:0000256" key="10">
    <source>
        <dbReference type="ARBA" id="ARBA00022846"/>
    </source>
</evidence>
<accession>W0SAC9</accession>
<keyword evidence="16" id="KW-1015">Disulfide bond</keyword>
<dbReference type="EMBL" id="AB857723">
    <property type="protein sequence ID" value="BAO27802.1"/>
    <property type="molecule type" value="mRNA"/>
</dbReference>
<keyword evidence="15 26" id="KW-0472">Membrane</keyword>
<keyword evidence="7" id="KW-1003">Cell membrane</keyword>
<comment type="catalytic activity">
    <reaction evidence="21">
        <text>Na(+)(in) = Na(+)(out)</text>
        <dbReference type="Rhea" id="RHEA:34963"/>
        <dbReference type="ChEBI" id="CHEBI:29101"/>
    </reaction>
</comment>
<keyword evidence="8" id="KW-0963">Cytoplasm</keyword>
<reference evidence="27" key="1">
    <citation type="submission" date="2013-10" db="EMBL/GenBank/DDBJ databases">
        <title>ENaC expression in African lungfish.</title>
        <authorList>
            <person name="Konno N."/>
            <person name="Uchiyama M."/>
        </authorList>
    </citation>
    <scope>NUCLEOTIDE SEQUENCE</scope>
</reference>
<evidence type="ECO:0000256" key="21">
    <source>
        <dbReference type="ARBA" id="ARBA00036239"/>
    </source>
</evidence>
<evidence type="ECO:0000256" key="25">
    <source>
        <dbReference type="SAM" id="MobiDB-lite"/>
    </source>
</evidence>
<dbReference type="InterPro" id="IPR001873">
    <property type="entry name" value="ENaC"/>
</dbReference>
<evidence type="ECO:0000256" key="18">
    <source>
        <dbReference type="ARBA" id="ARBA00023273"/>
    </source>
</evidence>
<dbReference type="PANTHER" id="PTHR11690:SF124">
    <property type="entry name" value="AMILORIDE-SENSITIVE SODIUM CHANNEL SUBUNIT ALPHA"/>
    <property type="match status" value="1"/>
</dbReference>
<dbReference type="InterPro" id="IPR020903">
    <property type="entry name" value="ENaC_CS"/>
</dbReference>
<dbReference type="Pfam" id="PF00858">
    <property type="entry name" value="ASC"/>
    <property type="match status" value="1"/>
</dbReference>
<proteinExistence type="evidence at transcript level"/>
<evidence type="ECO:0000256" key="13">
    <source>
        <dbReference type="ARBA" id="ARBA00023065"/>
    </source>
</evidence>
<keyword evidence="5" id="KW-0813">Transport</keyword>
<dbReference type="GO" id="GO:0015280">
    <property type="term" value="F:ligand-gated sodium channel activity"/>
    <property type="evidence" value="ECO:0007669"/>
    <property type="project" value="InterPro"/>
</dbReference>
<feature type="transmembrane region" description="Helical" evidence="26">
    <location>
        <begin position="53"/>
        <end position="71"/>
    </location>
</feature>
<feature type="region of interest" description="Disordered" evidence="25">
    <location>
        <begin position="625"/>
        <end position="652"/>
    </location>
</feature>
<evidence type="ECO:0000256" key="3">
    <source>
        <dbReference type="ARBA" id="ARBA00004424"/>
    </source>
</evidence>
<dbReference type="PRINTS" id="PR01078">
    <property type="entry name" value="AMINACHANNEL"/>
</dbReference>
<protein>
    <recommendedName>
        <fullName evidence="23">Epithelial sodium channel subunit alpha</fullName>
    </recommendedName>
    <alternativeName>
        <fullName evidence="24">Amiloride-sensitive sodium channel subunit alpha</fullName>
    </alternativeName>
</protein>
<evidence type="ECO:0000313" key="27">
    <source>
        <dbReference type="EMBL" id="BAO27802.1"/>
    </source>
</evidence>
<dbReference type="PANTHER" id="PTHR11690">
    <property type="entry name" value="AMILORIDE-SENSITIVE SODIUM CHANNEL-RELATED"/>
    <property type="match status" value="1"/>
</dbReference>
<evidence type="ECO:0000256" key="9">
    <source>
        <dbReference type="ARBA" id="ARBA00022692"/>
    </source>
</evidence>
<feature type="compositionally biased region" description="Basic and acidic residues" evidence="25">
    <location>
        <begin position="574"/>
        <end position="589"/>
    </location>
</feature>
<evidence type="ECO:0000256" key="20">
    <source>
        <dbReference type="ARBA" id="ARBA00023329"/>
    </source>
</evidence>